<proteinExistence type="inferred from homology"/>
<keyword evidence="8" id="KW-1185">Reference proteome</keyword>
<protein>
    <submittedName>
        <fullName evidence="7">3-ketoacyl-CoA thiolase</fullName>
    </submittedName>
</protein>
<dbReference type="GO" id="GO:0010124">
    <property type="term" value="P:phenylacetate catabolic process"/>
    <property type="evidence" value="ECO:0007669"/>
    <property type="project" value="TreeGrafter"/>
</dbReference>
<reference evidence="8" key="1">
    <citation type="submission" date="2017-06" db="EMBL/GenBank/DDBJ databases">
        <authorList>
            <person name="Varghese N."/>
            <person name="Submissions S."/>
        </authorList>
    </citation>
    <scope>NUCLEOTIDE SEQUENCE [LARGE SCALE GENOMIC DNA]</scope>
    <source>
        <strain evidence="8">ANC 5114</strain>
    </source>
</reference>
<evidence type="ECO:0000313" key="8">
    <source>
        <dbReference type="Proteomes" id="UP000243463"/>
    </source>
</evidence>
<dbReference type="GO" id="GO:0005737">
    <property type="term" value="C:cytoplasm"/>
    <property type="evidence" value="ECO:0007669"/>
    <property type="project" value="UniProtKB-ARBA"/>
</dbReference>
<dbReference type="InterPro" id="IPR002155">
    <property type="entry name" value="Thiolase"/>
</dbReference>
<feature type="domain" description="Thiolase N-terminal" evidence="5">
    <location>
        <begin position="10"/>
        <end position="115"/>
    </location>
</feature>
<accession>A0A217EGU3</accession>
<dbReference type="SUPFAM" id="SSF53901">
    <property type="entry name" value="Thiolase-like"/>
    <property type="match status" value="2"/>
</dbReference>
<organism evidence="7 8">
    <name type="scientific">Acinetobacter apis</name>
    <dbReference type="NCBI Taxonomy" id="1229165"/>
    <lineage>
        <taxon>Bacteria</taxon>
        <taxon>Pseudomonadati</taxon>
        <taxon>Pseudomonadota</taxon>
        <taxon>Gammaproteobacteria</taxon>
        <taxon>Moraxellales</taxon>
        <taxon>Moraxellaceae</taxon>
        <taxon>Acinetobacter</taxon>
    </lineage>
</organism>
<dbReference type="Gene3D" id="3.40.47.10">
    <property type="match status" value="2"/>
</dbReference>
<dbReference type="PANTHER" id="PTHR43853:SF11">
    <property type="entry name" value="3-KETOACYL-COA THIOLASE FADA"/>
    <property type="match status" value="1"/>
</dbReference>
<dbReference type="RefSeq" id="WP_088823750.1">
    <property type="nucleotide sequence ID" value="NZ_FZLN01000003.1"/>
</dbReference>
<keyword evidence="3 4" id="KW-0012">Acyltransferase</keyword>
<dbReference type="NCBIfam" id="TIGR01930">
    <property type="entry name" value="AcCoA-C-Actrans"/>
    <property type="match status" value="1"/>
</dbReference>
<dbReference type="GO" id="GO:0006635">
    <property type="term" value="P:fatty acid beta-oxidation"/>
    <property type="evidence" value="ECO:0007669"/>
    <property type="project" value="TreeGrafter"/>
</dbReference>
<evidence type="ECO:0000256" key="2">
    <source>
        <dbReference type="ARBA" id="ARBA00022679"/>
    </source>
</evidence>
<feature type="domain" description="Thiolase N-terminal" evidence="5">
    <location>
        <begin position="144"/>
        <end position="244"/>
    </location>
</feature>
<dbReference type="AlphaFoldDB" id="A0A217EGU3"/>
<evidence type="ECO:0000256" key="4">
    <source>
        <dbReference type="RuleBase" id="RU003557"/>
    </source>
</evidence>
<gene>
    <name evidence="7" type="ORF">SAMN05444584_1662</name>
</gene>
<evidence type="ECO:0000256" key="1">
    <source>
        <dbReference type="ARBA" id="ARBA00010982"/>
    </source>
</evidence>
<dbReference type="Pfam" id="PF00108">
    <property type="entry name" value="Thiolase_N"/>
    <property type="match status" value="2"/>
</dbReference>
<comment type="similarity">
    <text evidence="1 4">Belongs to the thiolase-like superfamily. Thiolase family.</text>
</comment>
<dbReference type="InterPro" id="IPR020617">
    <property type="entry name" value="Thiolase_C"/>
</dbReference>
<sequence>MSKLHPRDTVIIDAVRTAIGQPQGVLQHLNAEQLSAATLQQLIQRHEFDLNEIEDFIWGSADVISARRIALAAQLPVTVTGQVIQHLQGSSMQALHAAAAQIATEQGHIFIVGGVGVTPSQVMPSAPIAGYAHASFNPLYSDEFLAHLNQISREAQDQLALQSQQKAWLAQQRGHFQAEIVPIQGLSNHGLMTTCHTDELITQDLTFAALKTLPTIHQQHHATLTIGNTASQGIGASALLLMSAEHAQSLGLQPKAVIRAMAVAACDPAIASYATVPAIQKALKRAGRTIEEIHTFELDEHSAAAHLSIVKNLNLTQRQDRINMYGGAIALGQVMGSSGTQMLTTLLHIMEHKNTTLGLAALSMDLGQGIATVIERI</sequence>
<dbReference type="OrthoDB" id="8951704at2"/>
<dbReference type="EMBL" id="FZLN01000003">
    <property type="protein sequence ID" value="SNQ29698.1"/>
    <property type="molecule type" value="Genomic_DNA"/>
</dbReference>
<dbReference type="Pfam" id="PF02803">
    <property type="entry name" value="Thiolase_C"/>
    <property type="match status" value="1"/>
</dbReference>
<name>A0A217EGU3_9GAMM</name>
<feature type="domain" description="Thiolase C-terminal" evidence="6">
    <location>
        <begin position="253"/>
        <end position="376"/>
    </location>
</feature>
<evidence type="ECO:0000313" key="7">
    <source>
        <dbReference type="EMBL" id="SNQ29698.1"/>
    </source>
</evidence>
<evidence type="ECO:0000259" key="6">
    <source>
        <dbReference type="Pfam" id="PF02803"/>
    </source>
</evidence>
<dbReference type="InterPro" id="IPR050215">
    <property type="entry name" value="Thiolase-like_sf_Thiolase"/>
</dbReference>
<keyword evidence="2 4" id="KW-0808">Transferase</keyword>
<dbReference type="PANTHER" id="PTHR43853">
    <property type="entry name" value="3-KETOACYL-COA THIOLASE, PEROXISOMAL"/>
    <property type="match status" value="1"/>
</dbReference>
<dbReference type="CDD" id="cd00751">
    <property type="entry name" value="thiolase"/>
    <property type="match status" value="1"/>
</dbReference>
<evidence type="ECO:0000259" key="5">
    <source>
        <dbReference type="Pfam" id="PF00108"/>
    </source>
</evidence>
<dbReference type="PIRSF" id="PIRSF000429">
    <property type="entry name" value="Ac-CoA_Ac_transf"/>
    <property type="match status" value="1"/>
</dbReference>
<dbReference type="GO" id="GO:0003988">
    <property type="term" value="F:acetyl-CoA C-acyltransferase activity"/>
    <property type="evidence" value="ECO:0007669"/>
    <property type="project" value="UniProtKB-ARBA"/>
</dbReference>
<dbReference type="Proteomes" id="UP000243463">
    <property type="component" value="Unassembled WGS sequence"/>
</dbReference>
<evidence type="ECO:0000256" key="3">
    <source>
        <dbReference type="ARBA" id="ARBA00023315"/>
    </source>
</evidence>
<dbReference type="InterPro" id="IPR016039">
    <property type="entry name" value="Thiolase-like"/>
</dbReference>
<dbReference type="InterPro" id="IPR020616">
    <property type="entry name" value="Thiolase_N"/>
</dbReference>